<keyword evidence="3" id="KW-1185">Reference proteome</keyword>
<protein>
    <recommendedName>
        <fullName evidence="1">HTH cro/C1-type domain-containing protein</fullName>
    </recommendedName>
</protein>
<dbReference type="Proteomes" id="UP000231932">
    <property type="component" value="Chromosome"/>
</dbReference>
<dbReference type="PROSITE" id="PS50943">
    <property type="entry name" value="HTH_CROC1"/>
    <property type="match status" value="1"/>
</dbReference>
<evidence type="ECO:0000313" key="2">
    <source>
        <dbReference type="EMBL" id="ATY84791.1"/>
    </source>
</evidence>
<proteinExistence type="predicted"/>
<evidence type="ECO:0000259" key="1">
    <source>
        <dbReference type="PROSITE" id="PS50943"/>
    </source>
</evidence>
<dbReference type="InterPro" id="IPR010982">
    <property type="entry name" value="Lambda_DNA-bd_dom_sf"/>
</dbReference>
<dbReference type="Gene3D" id="1.10.260.40">
    <property type="entry name" value="lambda repressor-like DNA-binding domains"/>
    <property type="match status" value="1"/>
</dbReference>
<reference evidence="3" key="1">
    <citation type="submission" date="2017-11" db="EMBL/GenBank/DDBJ databases">
        <title>Complete Genome Sequence of Kyrpidia sp. Strain EA-1, a thermophilic, hydrogen-oxidizing Bacterium, isolated from the Azores.</title>
        <authorList>
            <person name="Reiner J.E."/>
            <person name="Lapp C.J."/>
            <person name="Bunk B."/>
            <person name="Gescher J."/>
        </authorList>
    </citation>
    <scope>NUCLEOTIDE SEQUENCE [LARGE SCALE GENOMIC DNA]</scope>
    <source>
        <strain evidence="3">EA-1</strain>
    </source>
</reference>
<dbReference type="EMBL" id="CP024955">
    <property type="protein sequence ID" value="ATY84791.1"/>
    <property type="molecule type" value="Genomic_DNA"/>
</dbReference>
<sequence>MTHLTPEVVRIVRQFKGMTQAELGKTAGISQRMVAYIEAGACRITERMEPKLRQALGIDDQTIREIQKIYQRVTSDSN</sequence>
<evidence type="ECO:0000313" key="3">
    <source>
        <dbReference type="Proteomes" id="UP000231932"/>
    </source>
</evidence>
<dbReference type="SMART" id="SM00530">
    <property type="entry name" value="HTH_XRE"/>
    <property type="match status" value="1"/>
</dbReference>
<feature type="domain" description="HTH cro/C1-type" evidence="1">
    <location>
        <begin position="9"/>
        <end position="63"/>
    </location>
</feature>
<name>A0A2K8N604_9BACL</name>
<dbReference type="GO" id="GO:0003677">
    <property type="term" value="F:DNA binding"/>
    <property type="evidence" value="ECO:0007669"/>
    <property type="project" value="InterPro"/>
</dbReference>
<dbReference type="SUPFAM" id="SSF47413">
    <property type="entry name" value="lambda repressor-like DNA-binding domains"/>
    <property type="match status" value="1"/>
</dbReference>
<dbReference type="AlphaFoldDB" id="A0A2K8N604"/>
<accession>A0A2K8N604</accession>
<dbReference type="InterPro" id="IPR001387">
    <property type="entry name" value="Cro/C1-type_HTH"/>
</dbReference>
<dbReference type="RefSeq" id="WP_100667599.1">
    <property type="nucleotide sequence ID" value="NZ_CP024955.1"/>
</dbReference>
<dbReference type="KEGG" id="kyr:CVV65_07530"/>
<organism evidence="2 3">
    <name type="scientific">Kyrpidia spormannii</name>
    <dbReference type="NCBI Taxonomy" id="2055160"/>
    <lineage>
        <taxon>Bacteria</taxon>
        <taxon>Bacillati</taxon>
        <taxon>Bacillota</taxon>
        <taxon>Bacilli</taxon>
        <taxon>Bacillales</taxon>
        <taxon>Alicyclobacillaceae</taxon>
        <taxon>Kyrpidia</taxon>
    </lineage>
</organism>
<dbReference type="OrthoDB" id="428540at2"/>
<gene>
    <name evidence="2" type="ORF">CVV65_07530</name>
</gene>
<dbReference type="CDD" id="cd00093">
    <property type="entry name" value="HTH_XRE"/>
    <property type="match status" value="1"/>
</dbReference>
<dbReference type="Pfam" id="PF01381">
    <property type="entry name" value="HTH_3"/>
    <property type="match status" value="1"/>
</dbReference>